<feature type="transmembrane region" description="Helical" evidence="6">
    <location>
        <begin position="723"/>
        <end position="744"/>
    </location>
</feature>
<dbReference type="Pfam" id="PF03151">
    <property type="entry name" value="TPT"/>
    <property type="match status" value="1"/>
</dbReference>
<feature type="transmembrane region" description="Helical" evidence="6">
    <location>
        <begin position="90"/>
        <end position="107"/>
    </location>
</feature>
<feature type="transmembrane region" description="Helical" evidence="6">
    <location>
        <begin position="756"/>
        <end position="779"/>
    </location>
</feature>
<feature type="region of interest" description="Disordered" evidence="5">
    <location>
        <begin position="336"/>
        <end position="360"/>
    </location>
</feature>
<keyword evidence="4 6" id="KW-0472">Membrane</keyword>
<name>A0A9P1GNP8_9DINO</name>
<accession>A0A9P1GNP8</accession>
<feature type="region of interest" description="Disordered" evidence="5">
    <location>
        <begin position="416"/>
        <end position="438"/>
    </location>
</feature>
<evidence type="ECO:0000256" key="2">
    <source>
        <dbReference type="ARBA" id="ARBA00022692"/>
    </source>
</evidence>
<sequence>MAALVILQELLSYLGYSVLLVPVPFFALLHASLTGGTVRSLLQSLVASWRRENRARAEVKLSQRQLDQKLRFDEEVLRTRVRMLTMFNKLRIHFSFAVSLATFWKLINSPSLMSFFQFMGPILGYCLDASFHSGLVKIKTNEQFRLLEVVGLSIQVIFALSIGMETDFKTFCVSEKISGVLFFFMSVTIIDRKVTLPLYIFEAIVHIARSWQLIGFDHLTPQIVYSSLASHIIFAATLAFIDQLIMSNIAAKLDSGDASSLMRGFRQVLRGVCDGDLVLDSRDWSIVEDASCLERLLKCNKALSETNFLDLFLDVESRENFVRFLSPWVMNCRSDVAESSGEGDDDSSCSTPSRLGTTRSVPRGLRVSLQGATGPVSLDLFCTRLPGQGPAGSDQCLLALKEDPEQVLAAVPVSADASPPLGPHHTLGDRLPPQSLAGRSRSSISEVVEAYDELVEVALLVSNATGLLDIEEAHLSFQRQSNAPRIETGMPTLRRFIRPSDWDRVEGARVPEKIWGMFNFVTDLPATEERQRCYFRRPMLFRLPGESRSYLCSRQTSVCRADRYVVPGAPVHYWMHLTAFDNSQVQRAHAASVFALNAGAVSFGQIVKAAEPAFAALLGVMFYGQKVSLGKWLCLIPVIGGVVLASLGEMNFAWAALLTAAMANVFAAIKGNENKKLMQTEGLKDRMGGVGNQFAITMLNSFGFCLIIMLLTEGSRFGAFMKVASTTPAVVMNLVMSGLWFYAYNELATFTIKKTNAVTSSVANTAKRVIVIVGVAIVMHESLSPLKLAGCAIGIGGVFLYSVIDDILKKK</sequence>
<gene>
    <name evidence="8" type="ORF">C1SCF055_LOCUS42746</name>
</gene>
<dbReference type="EMBL" id="CAMXCT020006678">
    <property type="protein sequence ID" value="CAL1171527.1"/>
    <property type="molecule type" value="Genomic_DNA"/>
</dbReference>
<feature type="transmembrane region" description="Helical" evidence="6">
    <location>
        <begin position="690"/>
        <end position="711"/>
    </location>
</feature>
<dbReference type="AlphaFoldDB" id="A0A9P1GNP8"/>
<keyword evidence="3 6" id="KW-1133">Transmembrane helix</keyword>
<dbReference type="InterPro" id="IPR004853">
    <property type="entry name" value="Sugar_P_trans_dom"/>
</dbReference>
<protein>
    <submittedName>
        <fullName evidence="9">Phosphoenolpyruvate/phosphate translocator 3, chloroplastic (OsPPT3)</fullName>
    </submittedName>
</protein>
<feature type="transmembrane region" description="Helical" evidence="6">
    <location>
        <begin position="13"/>
        <end position="33"/>
    </location>
</feature>
<comment type="subcellular location">
    <subcellularLocation>
        <location evidence="1">Membrane</location>
        <topology evidence="1">Multi-pass membrane protein</topology>
    </subcellularLocation>
</comment>
<dbReference type="InterPro" id="IPR037185">
    <property type="entry name" value="EmrE-like"/>
</dbReference>
<evidence type="ECO:0000256" key="6">
    <source>
        <dbReference type="SAM" id="Phobius"/>
    </source>
</evidence>
<feature type="transmembrane region" description="Helical" evidence="6">
    <location>
        <begin position="652"/>
        <end position="669"/>
    </location>
</feature>
<reference evidence="8" key="1">
    <citation type="submission" date="2022-10" db="EMBL/GenBank/DDBJ databases">
        <authorList>
            <person name="Chen Y."/>
            <person name="Dougan E. K."/>
            <person name="Chan C."/>
            <person name="Rhodes N."/>
            <person name="Thang M."/>
        </authorList>
    </citation>
    <scope>NUCLEOTIDE SEQUENCE</scope>
</reference>
<proteinExistence type="predicted"/>
<evidence type="ECO:0000256" key="1">
    <source>
        <dbReference type="ARBA" id="ARBA00004141"/>
    </source>
</evidence>
<comment type="caution">
    <text evidence="8">The sequence shown here is derived from an EMBL/GenBank/DDBJ whole genome shotgun (WGS) entry which is preliminary data.</text>
</comment>
<dbReference type="InterPro" id="IPR050186">
    <property type="entry name" value="TPT_transporter"/>
</dbReference>
<dbReference type="EMBL" id="CAMXCT010006678">
    <property type="protein sequence ID" value="CAI4018152.1"/>
    <property type="molecule type" value="Genomic_DNA"/>
</dbReference>
<reference evidence="9 10" key="2">
    <citation type="submission" date="2024-05" db="EMBL/GenBank/DDBJ databases">
        <authorList>
            <person name="Chen Y."/>
            <person name="Shah S."/>
            <person name="Dougan E. K."/>
            <person name="Thang M."/>
            <person name="Chan C."/>
        </authorList>
    </citation>
    <scope>NUCLEOTIDE SEQUENCE [LARGE SCALE GENOMIC DNA]</scope>
</reference>
<dbReference type="EMBL" id="CAMXCT030006678">
    <property type="protein sequence ID" value="CAL4805464.1"/>
    <property type="molecule type" value="Genomic_DNA"/>
</dbReference>
<dbReference type="PANTHER" id="PTHR11132">
    <property type="entry name" value="SOLUTE CARRIER FAMILY 35"/>
    <property type="match status" value="1"/>
</dbReference>
<evidence type="ECO:0000313" key="8">
    <source>
        <dbReference type="EMBL" id="CAI4018152.1"/>
    </source>
</evidence>
<evidence type="ECO:0000313" key="10">
    <source>
        <dbReference type="Proteomes" id="UP001152797"/>
    </source>
</evidence>
<feature type="domain" description="Sugar phosphate transporter" evidence="7">
    <location>
        <begin position="588"/>
        <end position="802"/>
    </location>
</feature>
<evidence type="ECO:0000259" key="7">
    <source>
        <dbReference type="Pfam" id="PF03151"/>
    </source>
</evidence>
<evidence type="ECO:0000256" key="3">
    <source>
        <dbReference type="ARBA" id="ARBA00022989"/>
    </source>
</evidence>
<dbReference type="OrthoDB" id="442028at2759"/>
<organism evidence="8">
    <name type="scientific">Cladocopium goreaui</name>
    <dbReference type="NCBI Taxonomy" id="2562237"/>
    <lineage>
        <taxon>Eukaryota</taxon>
        <taxon>Sar</taxon>
        <taxon>Alveolata</taxon>
        <taxon>Dinophyceae</taxon>
        <taxon>Suessiales</taxon>
        <taxon>Symbiodiniaceae</taxon>
        <taxon>Cladocopium</taxon>
    </lineage>
</organism>
<evidence type="ECO:0000256" key="4">
    <source>
        <dbReference type="ARBA" id="ARBA00023136"/>
    </source>
</evidence>
<dbReference type="GO" id="GO:0016020">
    <property type="term" value="C:membrane"/>
    <property type="evidence" value="ECO:0007669"/>
    <property type="project" value="UniProtKB-SubCell"/>
</dbReference>
<dbReference type="Proteomes" id="UP001152797">
    <property type="component" value="Unassembled WGS sequence"/>
</dbReference>
<feature type="transmembrane region" description="Helical" evidence="6">
    <location>
        <begin position="785"/>
        <end position="804"/>
    </location>
</feature>
<evidence type="ECO:0000256" key="5">
    <source>
        <dbReference type="SAM" id="MobiDB-lite"/>
    </source>
</evidence>
<keyword evidence="2 6" id="KW-0812">Transmembrane</keyword>
<keyword evidence="10" id="KW-1185">Reference proteome</keyword>
<dbReference type="SUPFAM" id="SSF103481">
    <property type="entry name" value="Multidrug resistance efflux transporter EmrE"/>
    <property type="match status" value="2"/>
</dbReference>
<evidence type="ECO:0000313" key="9">
    <source>
        <dbReference type="EMBL" id="CAL4805464.1"/>
    </source>
</evidence>
<feature type="compositionally biased region" description="Polar residues" evidence="5">
    <location>
        <begin position="351"/>
        <end position="360"/>
    </location>
</feature>